<sequence>MPVRYGDPSESSFEGPAAEVVNASGRCGIVLVCDHASAHIPEAFGTLGLAEADRHAHAVWDPGAESLSRALSARLDAPLVLGRVSRLVHDCNRPPASAAATPDRVERIEIPGNRGLTERDREMRAQAVYHPFHRAVEATLAGQGAAPVLVTVHSFSPTWHGVPRETEIGLLHDAEAGLARAMLAAAGTEFRTELNQPYAAADGVTHTLARHGEASSASVMIELRNDLLADAGGVARAADALAGMLAAALAAGVPAS</sequence>
<dbReference type="Gene3D" id="3.40.630.40">
    <property type="entry name" value="Zn-dependent exopeptidases"/>
    <property type="match status" value="1"/>
</dbReference>
<dbReference type="EMBL" id="JBEHHI010000002">
    <property type="protein sequence ID" value="MEX5729146.1"/>
    <property type="molecule type" value="Genomic_DNA"/>
</dbReference>
<gene>
    <name evidence="1" type="ORF">Ga0609869_002499</name>
</gene>
<protein>
    <submittedName>
        <fullName evidence="1">N-formylglutamate amidohydrolase</fullName>
    </submittedName>
</protein>
<evidence type="ECO:0000313" key="1">
    <source>
        <dbReference type="EMBL" id="MEX5729146.1"/>
    </source>
</evidence>
<dbReference type="InterPro" id="IPR007709">
    <property type="entry name" value="N-FG_amidohydro"/>
</dbReference>
<keyword evidence="2" id="KW-1185">Reference proteome</keyword>
<dbReference type="PIRSF" id="PIRSF029730">
    <property type="entry name" value="UCP029730"/>
    <property type="match status" value="1"/>
</dbReference>
<evidence type="ECO:0000313" key="2">
    <source>
        <dbReference type="Proteomes" id="UP001560019"/>
    </source>
</evidence>
<dbReference type="Pfam" id="PF05013">
    <property type="entry name" value="FGase"/>
    <property type="match status" value="1"/>
</dbReference>
<proteinExistence type="predicted"/>
<organism evidence="1 2">
    <name type="scientific">Rhodovulum iodosum</name>
    <dbReference type="NCBI Taxonomy" id="68291"/>
    <lineage>
        <taxon>Bacteria</taxon>
        <taxon>Pseudomonadati</taxon>
        <taxon>Pseudomonadota</taxon>
        <taxon>Alphaproteobacteria</taxon>
        <taxon>Rhodobacterales</taxon>
        <taxon>Paracoccaceae</taxon>
        <taxon>Rhodovulum</taxon>
    </lineage>
</organism>
<dbReference type="Proteomes" id="UP001560019">
    <property type="component" value="Unassembled WGS sequence"/>
</dbReference>
<name>A0ABV3XUW6_9RHOB</name>
<reference evidence="1 2" key="1">
    <citation type="submission" date="2024-06" db="EMBL/GenBank/DDBJ databases">
        <title>Genome of Rhodovulum iodosum, a marine photoferrotroph.</title>
        <authorList>
            <person name="Bianchini G."/>
            <person name="Nikeleit V."/>
            <person name="Kappler A."/>
            <person name="Bryce C."/>
            <person name="Sanchez-Baracaldo P."/>
        </authorList>
    </citation>
    <scope>NUCLEOTIDE SEQUENCE [LARGE SCALE GENOMIC DNA]</scope>
    <source>
        <strain evidence="1 2">UT/N1</strain>
    </source>
</reference>
<dbReference type="SUPFAM" id="SSF53187">
    <property type="entry name" value="Zn-dependent exopeptidases"/>
    <property type="match status" value="1"/>
</dbReference>
<accession>A0ABV3XUW6</accession>
<comment type="caution">
    <text evidence="1">The sequence shown here is derived from an EMBL/GenBank/DDBJ whole genome shotgun (WGS) entry which is preliminary data.</text>
</comment>
<dbReference type="InterPro" id="IPR011227">
    <property type="entry name" value="UCP029730"/>
</dbReference>